<name>A0A0H2RMU1_9AGAM</name>
<dbReference type="Proteomes" id="UP000053477">
    <property type="component" value="Unassembled WGS sequence"/>
</dbReference>
<evidence type="ECO:0000259" key="4">
    <source>
        <dbReference type="Pfam" id="PF12894"/>
    </source>
</evidence>
<sequence length="315" mass="34933">MSLKYQPRHVLRDAHSDSINCLRFSVDGFFLVSGGSDGRIVIMKTHTGTLVAAIERGRVAISAIEWTDNKHEQFVAGDSSGYIITVKSAETRKQILRQNLDSRRECQKSEIFWPLLVGIEWMSSGSDELLLIADMFKGVVVWNASTGALASHYKFILPIGSMSLSPPRSGDSYAAFYNLHFEFDVYKLRGTSASHLYNFKLDSGEEVSGPNVILPSIFSNNGLVLVTGTNSGKVQLWDMTRGTSVHVLDLQGKNVIVQALSSFYDRSIDVFFIATGTAEEGSNTKIVIWSTIETDINHSSDREILQFRDLACFSN</sequence>
<gene>
    <name evidence="5" type="ORF">SCHPADRAFT_946322</name>
</gene>
<dbReference type="InterPro" id="IPR015943">
    <property type="entry name" value="WD40/YVTN_repeat-like_dom_sf"/>
</dbReference>
<evidence type="ECO:0000256" key="2">
    <source>
        <dbReference type="ARBA" id="ARBA00022737"/>
    </source>
</evidence>
<dbReference type="InterPro" id="IPR001680">
    <property type="entry name" value="WD40_rpt"/>
</dbReference>
<keyword evidence="1 3" id="KW-0853">WD repeat</keyword>
<keyword evidence="6" id="KW-1185">Reference proteome</keyword>
<evidence type="ECO:0000313" key="5">
    <source>
        <dbReference type="EMBL" id="KLO06156.1"/>
    </source>
</evidence>
<dbReference type="PANTHER" id="PTHR19857">
    <property type="entry name" value="MITOCHONDRIAL DIVISION PROTEIN 1-RELATED"/>
    <property type="match status" value="1"/>
</dbReference>
<dbReference type="SUPFAM" id="SSF50978">
    <property type="entry name" value="WD40 repeat-like"/>
    <property type="match status" value="1"/>
</dbReference>
<dbReference type="EMBL" id="KQ086231">
    <property type="protein sequence ID" value="KLO06156.1"/>
    <property type="molecule type" value="Genomic_DNA"/>
</dbReference>
<dbReference type="Pfam" id="PF12894">
    <property type="entry name" value="ANAPC4_WD40"/>
    <property type="match status" value="1"/>
</dbReference>
<reference evidence="5 6" key="1">
    <citation type="submission" date="2015-04" db="EMBL/GenBank/DDBJ databases">
        <title>Complete genome sequence of Schizopora paradoxa KUC8140, a cosmopolitan wood degrader in East Asia.</title>
        <authorList>
            <consortium name="DOE Joint Genome Institute"/>
            <person name="Min B."/>
            <person name="Park H."/>
            <person name="Jang Y."/>
            <person name="Kim J.-J."/>
            <person name="Kim K.H."/>
            <person name="Pangilinan J."/>
            <person name="Lipzen A."/>
            <person name="Riley R."/>
            <person name="Grigoriev I.V."/>
            <person name="Spatafora J.W."/>
            <person name="Choi I.-G."/>
        </authorList>
    </citation>
    <scope>NUCLEOTIDE SEQUENCE [LARGE SCALE GENOMIC DNA]</scope>
    <source>
        <strain evidence="5 6">KUC8140</strain>
    </source>
</reference>
<feature type="repeat" description="WD" evidence="3">
    <location>
        <begin position="218"/>
        <end position="247"/>
    </location>
</feature>
<protein>
    <submittedName>
        <fullName evidence="5">WD40 repeat-like protein</fullName>
    </submittedName>
</protein>
<dbReference type="AlphaFoldDB" id="A0A0H2RMU1"/>
<dbReference type="Gene3D" id="2.130.10.10">
    <property type="entry name" value="YVTN repeat-like/Quinoprotein amine dehydrogenase"/>
    <property type="match status" value="2"/>
</dbReference>
<dbReference type="PROSITE" id="PS50082">
    <property type="entry name" value="WD_REPEATS_2"/>
    <property type="match status" value="2"/>
</dbReference>
<proteinExistence type="predicted"/>
<evidence type="ECO:0000313" key="6">
    <source>
        <dbReference type="Proteomes" id="UP000053477"/>
    </source>
</evidence>
<dbReference type="InParanoid" id="A0A0H2RMU1"/>
<evidence type="ECO:0000256" key="1">
    <source>
        <dbReference type="ARBA" id="ARBA00022574"/>
    </source>
</evidence>
<dbReference type="SMART" id="SM00320">
    <property type="entry name" value="WD40"/>
    <property type="match status" value="3"/>
</dbReference>
<feature type="domain" description="Anaphase-promoting complex subunit 4-like WD40" evidence="4">
    <location>
        <begin position="12"/>
        <end position="69"/>
    </location>
</feature>
<dbReference type="PANTHER" id="PTHR19857:SF8">
    <property type="entry name" value="ANGIO-ASSOCIATED MIGRATORY CELL PROTEIN"/>
    <property type="match status" value="1"/>
</dbReference>
<accession>A0A0H2RMU1</accession>
<dbReference type="STRING" id="27342.A0A0H2RMU1"/>
<dbReference type="InterPro" id="IPR024977">
    <property type="entry name" value="Apc4-like_WD40_dom"/>
</dbReference>
<dbReference type="InterPro" id="IPR051179">
    <property type="entry name" value="WD_repeat_multifunction"/>
</dbReference>
<organism evidence="5 6">
    <name type="scientific">Schizopora paradoxa</name>
    <dbReference type="NCBI Taxonomy" id="27342"/>
    <lineage>
        <taxon>Eukaryota</taxon>
        <taxon>Fungi</taxon>
        <taxon>Dikarya</taxon>
        <taxon>Basidiomycota</taxon>
        <taxon>Agaricomycotina</taxon>
        <taxon>Agaricomycetes</taxon>
        <taxon>Hymenochaetales</taxon>
        <taxon>Schizoporaceae</taxon>
        <taxon>Schizopora</taxon>
    </lineage>
</organism>
<keyword evidence="2" id="KW-0677">Repeat</keyword>
<feature type="repeat" description="WD" evidence="3">
    <location>
        <begin position="12"/>
        <end position="53"/>
    </location>
</feature>
<evidence type="ECO:0000256" key="3">
    <source>
        <dbReference type="PROSITE-ProRule" id="PRU00221"/>
    </source>
</evidence>
<dbReference type="OrthoDB" id="3238562at2759"/>
<dbReference type="InterPro" id="IPR036322">
    <property type="entry name" value="WD40_repeat_dom_sf"/>
</dbReference>